<evidence type="ECO:0000313" key="9">
    <source>
        <dbReference type="EMBL" id="PSK60286.1"/>
    </source>
</evidence>
<evidence type="ECO:0000256" key="5">
    <source>
        <dbReference type="ARBA" id="ARBA00038359"/>
    </source>
</evidence>
<name>A0A2P8AIJ8_9PEZI</name>
<evidence type="ECO:0000256" key="4">
    <source>
        <dbReference type="ARBA" id="ARBA00023136"/>
    </source>
</evidence>
<keyword evidence="3 7" id="KW-1133">Transmembrane helix</keyword>
<evidence type="ECO:0000256" key="1">
    <source>
        <dbReference type="ARBA" id="ARBA00004141"/>
    </source>
</evidence>
<dbReference type="InterPro" id="IPR052337">
    <property type="entry name" value="SAT4-like"/>
</dbReference>
<dbReference type="PANTHER" id="PTHR33048:SF96">
    <property type="entry name" value="INTEGRAL MEMBRANE PROTEIN"/>
    <property type="match status" value="1"/>
</dbReference>
<dbReference type="OrthoDB" id="3934549at2759"/>
<feature type="region of interest" description="Disordered" evidence="6">
    <location>
        <begin position="364"/>
        <end position="386"/>
    </location>
</feature>
<gene>
    <name evidence="9" type="ORF">B9Z65_436</name>
</gene>
<keyword evidence="10" id="KW-1185">Reference proteome</keyword>
<sequence length="386" mass="42139">MADTSDASIAAARAYMQMVVDQSSEIRVLAAVLLLFVILSVGIRFYVRIRMLGQFGPEDWSMLVAFMFSAAQCSIGIAVVTYGIQATYGNQRANRINNKLSKYSTGMFALALVALKISLGFFFIKIFSHKKIQRWSIIILCVLSTITGLAYFAFASFTCTVLKQAPGSEAQCPIQPVAQGVFYAFSVVSIASDYIFTLMAVYALWQAKLPITTKLPACMLLVMGTVGGVASTIRFSLLVKPVTPQDYVSQLFDVGKWTIVEHSIGVIAANLAMTRPLLHACVLRVKGVSTLGTRDRTTKVATGGSRMNGSRMNGSRMNGSRLNGSSFRRTTSDNTSDESTGEAYLLHDIKREVTVRIDEEKVSGDGEFGGQYPRAAYHPHARPRGI</sequence>
<keyword evidence="4 7" id="KW-0472">Membrane</keyword>
<proteinExistence type="inferred from homology"/>
<feature type="compositionally biased region" description="Basic residues" evidence="6">
    <location>
        <begin position="377"/>
        <end position="386"/>
    </location>
</feature>
<comment type="caution">
    <text evidence="9">The sequence shown here is derived from an EMBL/GenBank/DDBJ whole genome shotgun (WGS) entry which is preliminary data.</text>
</comment>
<feature type="compositionally biased region" description="Polar residues" evidence="6">
    <location>
        <begin position="305"/>
        <end position="334"/>
    </location>
</feature>
<dbReference type="AlphaFoldDB" id="A0A2P8AIJ8"/>
<evidence type="ECO:0000313" key="10">
    <source>
        <dbReference type="Proteomes" id="UP000243723"/>
    </source>
</evidence>
<feature type="transmembrane region" description="Helical" evidence="7">
    <location>
        <begin position="59"/>
        <end position="84"/>
    </location>
</feature>
<feature type="transmembrane region" description="Helical" evidence="7">
    <location>
        <begin position="135"/>
        <end position="154"/>
    </location>
</feature>
<dbReference type="GO" id="GO:0016020">
    <property type="term" value="C:membrane"/>
    <property type="evidence" value="ECO:0007669"/>
    <property type="project" value="UniProtKB-SubCell"/>
</dbReference>
<dbReference type="EMBL" id="NHZQ01000003">
    <property type="protein sequence ID" value="PSK60286.1"/>
    <property type="molecule type" value="Genomic_DNA"/>
</dbReference>
<evidence type="ECO:0000256" key="7">
    <source>
        <dbReference type="SAM" id="Phobius"/>
    </source>
</evidence>
<feature type="domain" description="Rhodopsin" evidence="8">
    <location>
        <begin position="43"/>
        <end position="279"/>
    </location>
</feature>
<feature type="transmembrane region" description="Helical" evidence="7">
    <location>
        <begin position="26"/>
        <end position="47"/>
    </location>
</feature>
<feature type="region of interest" description="Disordered" evidence="6">
    <location>
        <begin position="299"/>
        <end position="341"/>
    </location>
</feature>
<organism evidence="9 10">
    <name type="scientific">Elsinoe australis</name>
    <dbReference type="NCBI Taxonomy" id="40998"/>
    <lineage>
        <taxon>Eukaryota</taxon>
        <taxon>Fungi</taxon>
        <taxon>Dikarya</taxon>
        <taxon>Ascomycota</taxon>
        <taxon>Pezizomycotina</taxon>
        <taxon>Dothideomycetes</taxon>
        <taxon>Dothideomycetidae</taxon>
        <taxon>Myriangiales</taxon>
        <taxon>Elsinoaceae</taxon>
        <taxon>Elsinoe</taxon>
    </lineage>
</organism>
<feature type="transmembrane region" description="Helical" evidence="7">
    <location>
        <begin position="104"/>
        <end position="123"/>
    </location>
</feature>
<dbReference type="InterPro" id="IPR049326">
    <property type="entry name" value="Rhodopsin_dom_fungi"/>
</dbReference>
<dbReference type="PANTHER" id="PTHR33048">
    <property type="entry name" value="PTH11-LIKE INTEGRAL MEMBRANE PROTEIN (AFU_ORTHOLOGUE AFUA_5G11245)"/>
    <property type="match status" value="1"/>
</dbReference>
<evidence type="ECO:0000256" key="6">
    <source>
        <dbReference type="SAM" id="MobiDB-lite"/>
    </source>
</evidence>
<accession>A0A2P8AIJ8</accession>
<evidence type="ECO:0000256" key="2">
    <source>
        <dbReference type="ARBA" id="ARBA00022692"/>
    </source>
</evidence>
<reference evidence="9 10" key="1">
    <citation type="submission" date="2017-05" db="EMBL/GenBank/DDBJ databases">
        <title>Draft genome sequence of Elsinoe australis.</title>
        <authorList>
            <person name="Cheng Q."/>
        </authorList>
    </citation>
    <scope>NUCLEOTIDE SEQUENCE [LARGE SCALE GENOMIC DNA]</scope>
    <source>
        <strain evidence="9 10">NL1</strain>
    </source>
</reference>
<dbReference type="Proteomes" id="UP000243723">
    <property type="component" value="Unassembled WGS sequence"/>
</dbReference>
<comment type="subcellular location">
    <subcellularLocation>
        <location evidence="1">Membrane</location>
        <topology evidence="1">Multi-pass membrane protein</topology>
    </subcellularLocation>
</comment>
<feature type="transmembrane region" description="Helical" evidence="7">
    <location>
        <begin position="217"/>
        <end position="239"/>
    </location>
</feature>
<feature type="transmembrane region" description="Helical" evidence="7">
    <location>
        <begin position="181"/>
        <end position="205"/>
    </location>
</feature>
<keyword evidence="2 7" id="KW-0812">Transmembrane</keyword>
<protein>
    <recommendedName>
        <fullName evidence="8">Rhodopsin domain-containing protein</fullName>
    </recommendedName>
</protein>
<comment type="similarity">
    <text evidence="5">Belongs to the SAT4 family.</text>
</comment>
<dbReference type="Pfam" id="PF20684">
    <property type="entry name" value="Fung_rhodopsin"/>
    <property type="match status" value="1"/>
</dbReference>
<evidence type="ECO:0000256" key="3">
    <source>
        <dbReference type="ARBA" id="ARBA00022989"/>
    </source>
</evidence>
<evidence type="ECO:0000259" key="8">
    <source>
        <dbReference type="Pfam" id="PF20684"/>
    </source>
</evidence>